<dbReference type="GO" id="GO:0008239">
    <property type="term" value="F:dipeptidyl-peptidase activity"/>
    <property type="evidence" value="ECO:0007669"/>
    <property type="project" value="TreeGrafter"/>
</dbReference>
<dbReference type="InterPro" id="IPR039461">
    <property type="entry name" value="Peptidase_M49"/>
</dbReference>
<dbReference type="GO" id="GO:0005737">
    <property type="term" value="C:cytoplasm"/>
    <property type="evidence" value="ECO:0007669"/>
    <property type="project" value="TreeGrafter"/>
</dbReference>
<gene>
    <name evidence="3" type="ORF">LITE_LOCUS18580</name>
</gene>
<accession>A0AAV0KF69</accession>
<sequence>MPLPLPKLLNFSRELETWLLLQVFMTIGESKRVQDSKIDVTIGPYETYEDSLFGYKELQEFHAIMEEAKVEEAVESPSREILTIQVIGDKQDAVALLQKYGQITKPLQLGLDKLEKIQLSVDITFSFPIADEILKN</sequence>
<organism evidence="3 4">
    <name type="scientific">Linum tenue</name>
    <dbReference type="NCBI Taxonomy" id="586396"/>
    <lineage>
        <taxon>Eukaryota</taxon>
        <taxon>Viridiplantae</taxon>
        <taxon>Streptophyta</taxon>
        <taxon>Embryophyta</taxon>
        <taxon>Tracheophyta</taxon>
        <taxon>Spermatophyta</taxon>
        <taxon>Magnoliopsida</taxon>
        <taxon>eudicotyledons</taxon>
        <taxon>Gunneridae</taxon>
        <taxon>Pentapetalae</taxon>
        <taxon>rosids</taxon>
        <taxon>fabids</taxon>
        <taxon>Malpighiales</taxon>
        <taxon>Linaceae</taxon>
        <taxon>Linum</taxon>
    </lineage>
</organism>
<dbReference type="GO" id="GO:0046872">
    <property type="term" value="F:metal ion binding"/>
    <property type="evidence" value="ECO:0007669"/>
    <property type="project" value="UniProtKB-KW"/>
</dbReference>
<dbReference type="PANTHER" id="PTHR23422">
    <property type="entry name" value="DIPEPTIDYL PEPTIDASE III-RELATED"/>
    <property type="match status" value="1"/>
</dbReference>
<name>A0AAV0KF69_9ROSI</name>
<dbReference type="AlphaFoldDB" id="A0AAV0KF69"/>
<protein>
    <submittedName>
        <fullName evidence="3">Uncharacterized protein</fullName>
    </submittedName>
</protein>
<proteinExistence type="predicted"/>
<reference evidence="3" key="1">
    <citation type="submission" date="2022-08" db="EMBL/GenBank/DDBJ databases">
        <authorList>
            <person name="Gutierrez-Valencia J."/>
        </authorList>
    </citation>
    <scope>NUCLEOTIDE SEQUENCE</scope>
</reference>
<evidence type="ECO:0000256" key="2">
    <source>
        <dbReference type="ARBA" id="ARBA00022801"/>
    </source>
</evidence>
<evidence type="ECO:0000256" key="1">
    <source>
        <dbReference type="ARBA" id="ARBA00022723"/>
    </source>
</evidence>
<keyword evidence="1" id="KW-0479">Metal-binding</keyword>
<comment type="caution">
    <text evidence="3">The sequence shown here is derived from an EMBL/GenBank/DDBJ whole genome shotgun (WGS) entry which is preliminary data.</text>
</comment>
<dbReference type="PANTHER" id="PTHR23422:SF9">
    <property type="entry name" value="ZN-DEPENDENT HYDROLASE"/>
    <property type="match status" value="1"/>
</dbReference>
<keyword evidence="2" id="KW-0378">Hydrolase</keyword>
<evidence type="ECO:0000313" key="4">
    <source>
        <dbReference type="Proteomes" id="UP001154282"/>
    </source>
</evidence>
<evidence type="ECO:0000313" key="3">
    <source>
        <dbReference type="EMBL" id="CAI0420984.1"/>
    </source>
</evidence>
<dbReference type="Proteomes" id="UP001154282">
    <property type="component" value="Unassembled WGS sequence"/>
</dbReference>
<dbReference type="EMBL" id="CAMGYJ010000005">
    <property type="protein sequence ID" value="CAI0420984.1"/>
    <property type="molecule type" value="Genomic_DNA"/>
</dbReference>
<keyword evidence="4" id="KW-1185">Reference proteome</keyword>